<feature type="region of interest" description="Disordered" evidence="16">
    <location>
        <begin position="1"/>
        <end position="219"/>
    </location>
</feature>
<evidence type="ECO:0000256" key="3">
    <source>
        <dbReference type="ARBA" id="ARBA00020799"/>
    </source>
</evidence>
<keyword evidence="6" id="KW-0999">Mitochondrion inner membrane</keyword>
<evidence type="ECO:0000256" key="10">
    <source>
        <dbReference type="ARBA" id="ARBA00023010"/>
    </source>
</evidence>
<keyword evidence="9" id="KW-1133">Transmembrane helix</keyword>
<evidence type="ECO:0000256" key="12">
    <source>
        <dbReference type="ARBA" id="ARBA00023136"/>
    </source>
</evidence>
<sequence>MLRRAALPLLRGRTGIRSPILQAQVQTQLRYYAKGDRPRDPGYQAPESTKQPLPQKEPLRKVPFVQSTPSPNAESASPPSTSPSSDASGKPESRPDATPFGEDPARDLDDVSESVSRASGRSLRQEEGRPREVERDATGQEPTFTSEPREADPAQQPLPDLTKGIPSTLDAELRNAQSRQAAAHASSLNITEDPAEELPAGARGRDGGDTPREEYVSSSDRRKNAAFRYMYIILGLGIVGGSIYMGRNWADEEEEKKHQDAPSGWGFTHFYNRVTARLGDMMSYYRDPVTTKLLPDEDPDPNFRFPFVLVVSLEDMLVHSEWTREKGWRIAKRPGVDYFLRYLSAYYEIVLFTSQPSAVVDQVIRKLDPFSMIRWPLFREATLYKDGGYIKDLSYLNRDLKKVIIMDTDPHHVKHQPENAIILPKWTGDPKDQTLVQFIPFLEYLATMGFEDTREVLKSFEGTYIPAEFARREKLLRAKFEAEQADKGKKRPKKTLGALSSVLGISGRSPDGLDSGEEGKMLWDQIRERGQKQYMELEKKIQEEGAKFLADREAEEKKYQEEMYKSMKPTGWFSGLLGGGQKEAEK</sequence>
<dbReference type="FunFam" id="3.40.50.1000:FF:000019">
    <property type="entry name" value="Mitochondrial import inner membrane translocase subunit TIM50"/>
    <property type="match status" value="1"/>
</dbReference>
<dbReference type="PROSITE" id="PS50969">
    <property type="entry name" value="FCP1"/>
    <property type="match status" value="1"/>
</dbReference>
<dbReference type="Proteomes" id="UP000094526">
    <property type="component" value="Unassembled WGS sequence"/>
</dbReference>
<dbReference type="AlphaFoldDB" id="A0A1C1C773"/>
<comment type="subunit">
    <text evidence="14">Component of the TIM23 complex, at least composed of TIM23/timX, TIM17/timQ, tim50 and TIM21/timU. Interacts with preproteins in transit.</text>
</comment>
<name>A0A1C1C773_9EURO</name>
<dbReference type="VEuPathDB" id="FungiDB:G647_07009"/>
<keyword evidence="11 15" id="KW-0496">Mitochondrion</keyword>
<evidence type="ECO:0000256" key="16">
    <source>
        <dbReference type="SAM" id="MobiDB-lite"/>
    </source>
</evidence>
<evidence type="ECO:0000256" key="1">
    <source>
        <dbReference type="ARBA" id="ARBA00004434"/>
    </source>
</evidence>
<reference evidence="19" key="1">
    <citation type="submission" date="2015-07" db="EMBL/GenBank/DDBJ databases">
        <authorList>
            <person name="Teixeira M.M."/>
            <person name="Souza R.C."/>
            <person name="Almeida L.G."/>
            <person name="Vicente V.A."/>
            <person name="de Hoog S."/>
            <person name="Bocca A.L."/>
            <person name="de Almeida S.R."/>
            <person name="Vasconcelos A.T."/>
            <person name="Felipe M.S."/>
        </authorList>
    </citation>
    <scope>NUCLEOTIDE SEQUENCE [LARGE SCALE GENOMIC DNA]</scope>
    <source>
        <strain evidence="19">KSF</strain>
    </source>
</reference>
<feature type="compositionally biased region" description="Low complexity" evidence="16">
    <location>
        <begin position="1"/>
        <end position="13"/>
    </location>
</feature>
<evidence type="ECO:0000313" key="19">
    <source>
        <dbReference type="Proteomes" id="UP000094526"/>
    </source>
</evidence>
<comment type="subcellular location">
    <subcellularLocation>
        <location evidence="1 15">Mitochondrion inner membrane</location>
        <topology evidence="1 15">Single-pass membrane protein</topology>
    </subcellularLocation>
</comment>
<comment type="caution">
    <text evidence="18">The sequence shown here is derived from an EMBL/GenBank/DDBJ whole genome shotgun (WGS) entry which is preliminary data.</text>
</comment>
<dbReference type="EMBL" id="LGRB01000020">
    <property type="protein sequence ID" value="OCT44312.1"/>
    <property type="molecule type" value="Genomic_DNA"/>
</dbReference>
<evidence type="ECO:0000256" key="4">
    <source>
        <dbReference type="ARBA" id="ARBA00022448"/>
    </source>
</evidence>
<evidence type="ECO:0000256" key="5">
    <source>
        <dbReference type="ARBA" id="ARBA00022692"/>
    </source>
</evidence>
<evidence type="ECO:0000256" key="6">
    <source>
        <dbReference type="ARBA" id="ARBA00022792"/>
    </source>
</evidence>
<evidence type="ECO:0000256" key="9">
    <source>
        <dbReference type="ARBA" id="ARBA00022989"/>
    </source>
</evidence>
<proteinExistence type="inferred from homology"/>
<keyword evidence="10 15" id="KW-0811">Translocation</keyword>
<feature type="compositionally biased region" description="Basic and acidic residues" evidence="16">
    <location>
        <begin position="123"/>
        <end position="138"/>
    </location>
</feature>
<evidence type="ECO:0000256" key="13">
    <source>
        <dbReference type="ARBA" id="ARBA00059797"/>
    </source>
</evidence>
<keyword evidence="4 15" id="KW-0813">Transport</keyword>
<feature type="compositionally biased region" description="Low complexity" evidence="16">
    <location>
        <begin position="176"/>
        <end position="187"/>
    </location>
</feature>
<dbReference type="eggNOG" id="KOG2832">
    <property type="taxonomic scope" value="Eukaryota"/>
</dbReference>
<evidence type="ECO:0000259" key="17">
    <source>
        <dbReference type="PROSITE" id="PS50969"/>
    </source>
</evidence>
<evidence type="ECO:0000256" key="15">
    <source>
        <dbReference type="RuleBase" id="RU365079"/>
    </source>
</evidence>
<comment type="similarity">
    <text evidence="2 15">Belongs to the TIM50 family.</text>
</comment>
<dbReference type="PANTHER" id="PTHR12210">
    <property type="entry name" value="DULLARD PROTEIN PHOSPHATASE"/>
    <property type="match status" value="1"/>
</dbReference>
<dbReference type="SMART" id="SM00577">
    <property type="entry name" value="CPDc"/>
    <property type="match status" value="1"/>
</dbReference>
<dbReference type="SUPFAM" id="SSF56784">
    <property type="entry name" value="HAD-like"/>
    <property type="match status" value="1"/>
</dbReference>
<keyword evidence="12" id="KW-0472">Membrane</keyword>
<comment type="function">
    <text evidence="13">Essential component of the TIM23 complex, a complex that mediates the translocation of transit peptide-containing proteins across the mitochondrial inner membrane. Required to direct preproteins in transit and direct them to the channel protein TIM23, and possibly facilitates transfer of the translocating proteins from the TOM complex to the TIM23 complex.</text>
</comment>
<evidence type="ECO:0000256" key="7">
    <source>
        <dbReference type="ARBA" id="ARBA00022927"/>
    </source>
</evidence>
<feature type="domain" description="FCP1 homology" evidence="17">
    <location>
        <begin position="302"/>
        <end position="445"/>
    </location>
</feature>
<evidence type="ECO:0000256" key="11">
    <source>
        <dbReference type="ARBA" id="ARBA00023128"/>
    </source>
</evidence>
<evidence type="ECO:0000256" key="14">
    <source>
        <dbReference type="ARBA" id="ARBA00061871"/>
    </source>
</evidence>
<dbReference type="GO" id="GO:0005744">
    <property type="term" value="C:TIM23 mitochondrial import inner membrane translocase complex"/>
    <property type="evidence" value="ECO:0007669"/>
    <property type="project" value="UniProtKB-UniRule"/>
</dbReference>
<dbReference type="InterPro" id="IPR023214">
    <property type="entry name" value="HAD_sf"/>
</dbReference>
<dbReference type="InterPro" id="IPR004274">
    <property type="entry name" value="FCP1_dom"/>
</dbReference>
<evidence type="ECO:0000313" key="18">
    <source>
        <dbReference type="EMBL" id="OCT44312.1"/>
    </source>
</evidence>
<accession>A0A1C1C773</accession>
<keyword evidence="7 15" id="KW-0653">Protein transport</keyword>
<keyword evidence="8 15" id="KW-0809">Transit peptide</keyword>
<protein>
    <recommendedName>
        <fullName evidence="3 15">Mitochondrial import inner membrane translocase subunit TIM50</fullName>
    </recommendedName>
</protein>
<evidence type="ECO:0000256" key="2">
    <source>
        <dbReference type="ARBA" id="ARBA00006344"/>
    </source>
</evidence>
<dbReference type="Gene3D" id="3.40.50.1000">
    <property type="entry name" value="HAD superfamily/HAD-like"/>
    <property type="match status" value="1"/>
</dbReference>
<keyword evidence="19" id="KW-1185">Reference proteome</keyword>
<dbReference type="InterPro" id="IPR050365">
    <property type="entry name" value="TIM50"/>
</dbReference>
<feature type="compositionally biased region" description="Basic and acidic residues" evidence="16">
    <location>
        <begin position="203"/>
        <end position="219"/>
    </location>
</feature>
<dbReference type="InterPro" id="IPR036412">
    <property type="entry name" value="HAD-like_sf"/>
</dbReference>
<dbReference type="OrthoDB" id="287041at2759"/>
<gene>
    <name evidence="18" type="primary">tim50</name>
    <name evidence="18" type="ORF">CLCR_05681</name>
</gene>
<feature type="compositionally biased region" description="Low complexity" evidence="16">
    <location>
        <begin position="67"/>
        <end position="88"/>
    </location>
</feature>
<dbReference type="VEuPathDB" id="FungiDB:CLCR_05681"/>
<dbReference type="GO" id="GO:0015031">
    <property type="term" value="P:protein transport"/>
    <property type="evidence" value="ECO:0007669"/>
    <property type="project" value="UniProtKB-KW"/>
</dbReference>
<dbReference type="STRING" id="86049.A0A1C1C773"/>
<keyword evidence="5" id="KW-0812">Transmembrane</keyword>
<dbReference type="CDD" id="cd07521">
    <property type="entry name" value="HAD_FCP1-like"/>
    <property type="match status" value="1"/>
</dbReference>
<evidence type="ECO:0000256" key="8">
    <source>
        <dbReference type="ARBA" id="ARBA00022946"/>
    </source>
</evidence>
<organism evidence="18 19">
    <name type="scientific">Cladophialophora carrionii</name>
    <dbReference type="NCBI Taxonomy" id="86049"/>
    <lineage>
        <taxon>Eukaryota</taxon>
        <taxon>Fungi</taxon>
        <taxon>Dikarya</taxon>
        <taxon>Ascomycota</taxon>
        <taxon>Pezizomycotina</taxon>
        <taxon>Eurotiomycetes</taxon>
        <taxon>Chaetothyriomycetidae</taxon>
        <taxon>Chaetothyriales</taxon>
        <taxon>Herpotrichiellaceae</taxon>
        <taxon>Cladophialophora</taxon>
    </lineage>
</organism>
<dbReference type="Pfam" id="PF03031">
    <property type="entry name" value="NIF"/>
    <property type="match status" value="1"/>
</dbReference>